<dbReference type="GO" id="GO:0022857">
    <property type="term" value="F:transmembrane transporter activity"/>
    <property type="evidence" value="ECO:0007669"/>
    <property type="project" value="InterPro"/>
</dbReference>
<name>A0A8H3J1U8_9LECA</name>
<evidence type="ECO:0000256" key="2">
    <source>
        <dbReference type="ARBA" id="ARBA00022692"/>
    </source>
</evidence>
<dbReference type="CDD" id="cd17323">
    <property type="entry name" value="MFS_Tpo1_MDR_like"/>
    <property type="match status" value="1"/>
</dbReference>
<feature type="transmembrane region" description="Helical" evidence="6">
    <location>
        <begin position="302"/>
        <end position="323"/>
    </location>
</feature>
<feature type="transmembrane region" description="Helical" evidence="6">
    <location>
        <begin position="477"/>
        <end position="497"/>
    </location>
</feature>
<feature type="compositionally biased region" description="Basic and acidic residues" evidence="5">
    <location>
        <begin position="73"/>
        <end position="84"/>
    </location>
</feature>
<dbReference type="OrthoDB" id="446368at2759"/>
<comment type="caution">
    <text evidence="8">The sequence shown here is derived from an EMBL/GenBank/DDBJ whole genome shotgun (WGS) entry which is preliminary data.</text>
</comment>
<proteinExistence type="predicted"/>
<feature type="transmembrane region" description="Helical" evidence="6">
    <location>
        <begin position="209"/>
        <end position="230"/>
    </location>
</feature>
<feature type="transmembrane region" description="Helical" evidence="6">
    <location>
        <begin position="518"/>
        <end position="537"/>
    </location>
</feature>
<protein>
    <recommendedName>
        <fullName evidence="7">Major facilitator superfamily (MFS) profile domain-containing protein</fullName>
    </recommendedName>
</protein>
<comment type="subcellular location">
    <subcellularLocation>
        <location evidence="1">Membrane</location>
        <topology evidence="1">Multi-pass membrane protein</topology>
    </subcellularLocation>
</comment>
<feature type="compositionally biased region" description="Basic and acidic residues" evidence="5">
    <location>
        <begin position="164"/>
        <end position="177"/>
    </location>
</feature>
<organism evidence="8 9">
    <name type="scientific">Alectoria fallacina</name>
    <dbReference type="NCBI Taxonomy" id="1903189"/>
    <lineage>
        <taxon>Eukaryota</taxon>
        <taxon>Fungi</taxon>
        <taxon>Dikarya</taxon>
        <taxon>Ascomycota</taxon>
        <taxon>Pezizomycotina</taxon>
        <taxon>Lecanoromycetes</taxon>
        <taxon>OSLEUM clade</taxon>
        <taxon>Lecanoromycetidae</taxon>
        <taxon>Lecanorales</taxon>
        <taxon>Lecanorineae</taxon>
        <taxon>Parmeliaceae</taxon>
        <taxon>Alectoria</taxon>
    </lineage>
</organism>
<feature type="transmembrane region" description="Helical" evidence="6">
    <location>
        <begin position="587"/>
        <end position="605"/>
    </location>
</feature>
<feature type="domain" description="Major facilitator superfamily (MFS) profile" evidence="7">
    <location>
        <begin position="207"/>
        <end position="637"/>
    </location>
</feature>
<feature type="compositionally biased region" description="Basic and acidic residues" evidence="5">
    <location>
        <begin position="143"/>
        <end position="157"/>
    </location>
</feature>
<feature type="transmembrane region" description="Helical" evidence="6">
    <location>
        <begin position="272"/>
        <end position="290"/>
    </location>
</feature>
<keyword evidence="9" id="KW-1185">Reference proteome</keyword>
<feature type="transmembrane region" description="Helical" evidence="6">
    <location>
        <begin position="611"/>
        <end position="633"/>
    </location>
</feature>
<dbReference type="FunFam" id="1.20.1250.20:FF:000011">
    <property type="entry name" value="MFS multidrug transporter, putative"/>
    <property type="match status" value="1"/>
</dbReference>
<evidence type="ECO:0000256" key="1">
    <source>
        <dbReference type="ARBA" id="ARBA00004141"/>
    </source>
</evidence>
<dbReference type="PROSITE" id="PS50850">
    <property type="entry name" value="MFS"/>
    <property type="match status" value="1"/>
</dbReference>
<evidence type="ECO:0000259" key="7">
    <source>
        <dbReference type="PROSITE" id="PS50850"/>
    </source>
</evidence>
<sequence>MQAAPSSQRSLPHHESKRIIQDLFLERASVDDLQHAQGATPEAVANNSATPAIVAHSRTIADRTVESSSAERGSSDTLRDEKRGTITPGVGGNNGAYRSSSDTIGDEEQQDLKAQEGAPLGRNSNSLIGDGEKQGRGDQQNNADDRLSSDTSHDLEKGVTGSQKHNEVDQHGEDERQTQWENNVVGWDGPSDPQNPHNWKKSKKYTVTVLYSSMTLCITFASSVFSTATMVTAKMFGVSSEVMTLGTSLFVLGFALGPIVWGPLSELYGRKIPLFFGFFVFAIFQIPVAVAQNVETIMLCRFFGGLFGSAPLAIIGGTLADFWGPVERGFALGLFSGATFIGPVAGPIVGGFITKSYLGWRWTAWITLIMAAFFGILAWSICSESYAPVLLKRKAAEIRFESKNWAIHAPADENKVNMKEIINKYLFRPFIMMALEPILVLITFYMAFIYGILYLFFEAYPIAFQEVRGWNDGVGALPFLGITIGVIIGVTIIVYTSNTRFRQKMEANGGKPIPEERLIPMIIGACLLPIGLFWFAWTSNPHVSWVPQVIAGIPIGAGVLLIFLQGLSYIIDVYLMHANSAIAANTLVRSMAGAGFPLFATALYHTLGVDWATSLLGFLTVAFLPVPVLFFIYGKKLRGMSRYSPNM</sequence>
<evidence type="ECO:0000256" key="5">
    <source>
        <dbReference type="SAM" id="MobiDB-lite"/>
    </source>
</evidence>
<dbReference type="PANTHER" id="PTHR23502:SF47">
    <property type="entry name" value="MAJOR FACILITATOR SUPERFAMILY (MFS) PROFILE DOMAIN-CONTAINING PROTEIN-RELATED"/>
    <property type="match status" value="1"/>
</dbReference>
<evidence type="ECO:0000256" key="4">
    <source>
        <dbReference type="ARBA" id="ARBA00023136"/>
    </source>
</evidence>
<evidence type="ECO:0000313" key="8">
    <source>
        <dbReference type="EMBL" id="CAF9939103.1"/>
    </source>
</evidence>
<evidence type="ECO:0000313" key="9">
    <source>
        <dbReference type="Proteomes" id="UP000664203"/>
    </source>
</evidence>
<feature type="transmembrane region" description="Helical" evidence="6">
    <location>
        <begin position="549"/>
        <end position="575"/>
    </location>
</feature>
<feature type="transmembrane region" description="Helical" evidence="6">
    <location>
        <begin position="362"/>
        <end position="382"/>
    </location>
</feature>
<dbReference type="GO" id="GO:0005886">
    <property type="term" value="C:plasma membrane"/>
    <property type="evidence" value="ECO:0007669"/>
    <property type="project" value="TreeGrafter"/>
</dbReference>
<feature type="transmembrane region" description="Helical" evidence="6">
    <location>
        <begin position="438"/>
        <end position="457"/>
    </location>
</feature>
<dbReference type="InterPro" id="IPR020846">
    <property type="entry name" value="MFS_dom"/>
</dbReference>
<keyword evidence="2 6" id="KW-0812">Transmembrane</keyword>
<dbReference type="Gene3D" id="1.20.1250.20">
    <property type="entry name" value="MFS general substrate transporter like domains"/>
    <property type="match status" value="1"/>
</dbReference>
<dbReference type="InterPro" id="IPR036259">
    <property type="entry name" value="MFS_trans_sf"/>
</dbReference>
<feature type="transmembrane region" description="Helical" evidence="6">
    <location>
        <begin position="330"/>
        <end position="350"/>
    </location>
</feature>
<dbReference type="EMBL" id="CAJPDR010000537">
    <property type="protein sequence ID" value="CAF9939103.1"/>
    <property type="molecule type" value="Genomic_DNA"/>
</dbReference>
<reference evidence="8" key="1">
    <citation type="submission" date="2021-03" db="EMBL/GenBank/DDBJ databases">
        <authorList>
            <person name="Tagirdzhanova G."/>
        </authorList>
    </citation>
    <scope>NUCLEOTIDE SEQUENCE</scope>
</reference>
<accession>A0A8H3J1U8</accession>
<dbReference type="SUPFAM" id="SSF103473">
    <property type="entry name" value="MFS general substrate transporter"/>
    <property type="match status" value="1"/>
</dbReference>
<gene>
    <name evidence="8" type="ORF">ALECFALPRED_007982</name>
</gene>
<feature type="region of interest" description="Disordered" evidence="5">
    <location>
        <begin position="34"/>
        <end position="177"/>
    </location>
</feature>
<keyword evidence="3 6" id="KW-1133">Transmembrane helix</keyword>
<dbReference type="Pfam" id="PF07690">
    <property type="entry name" value="MFS_1"/>
    <property type="match status" value="1"/>
</dbReference>
<dbReference type="InterPro" id="IPR011701">
    <property type="entry name" value="MFS"/>
</dbReference>
<dbReference type="PANTHER" id="PTHR23502">
    <property type="entry name" value="MAJOR FACILITATOR SUPERFAMILY"/>
    <property type="match status" value="1"/>
</dbReference>
<evidence type="ECO:0000256" key="6">
    <source>
        <dbReference type="SAM" id="Phobius"/>
    </source>
</evidence>
<feature type="transmembrane region" description="Helical" evidence="6">
    <location>
        <begin position="242"/>
        <end position="260"/>
    </location>
</feature>
<keyword evidence="4 6" id="KW-0472">Membrane</keyword>
<dbReference type="Proteomes" id="UP000664203">
    <property type="component" value="Unassembled WGS sequence"/>
</dbReference>
<evidence type="ECO:0000256" key="3">
    <source>
        <dbReference type="ARBA" id="ARBA00022989"/>
    </source>
</evidence>
<dbReference type="AlphaFoldDB" id="A0A8H3J1U8"/>